<dbReference type="KEGG" id="ruv:EC9_24560"/>
<dbReference type="RefSeq" id="WP_145345381.1">
    <property type="nucleotide sequence ID" value="NZ_CP036261.1"/>
</dbReference>
<gene>
    <name evidence="1" type="ORF">EC9_24560</name>
</gene>
<dbReference type="EMBL" id="CP036261">
    <property type="protein sequence ID" value="QDS88266.1"/>
    <property type="molecule type" value="Genomic_DNA"/>
</dbReference>
<organism evidence="1 2">
    <name type="scientific">Rosistilla ulvae</name>
    <dbReference type="NCBI Taxonomy" id="1930277"/>
    <lineage>
        <taxon>Bacteria</taxon>
        <taxon>Pseudomonadati</taxon>
        <taxon>Planctomycetota</taxon>
        <taxon>Planctomycetia</taxon>
        <taxon>Pirellulales</taxon>
        <taxon>Pirellulaceae</taxon>
        <taxon>Rosistilla</taxon>
    </lineage>
</organism>
<proteinExistence type="predicted"/>
<dbReference type="Proteomes" id="UP000319557">
    <property type="component" value="Chromosome"/>
</dbReference>
<dbReference type="InterPro" id="IPR053860">
    <property type="entry name" value="DUF6932"/>
</dbReference>
<dbReference type="AlphaFoldDB" id="A0A517M066"/>
<name>A0A517M066_9BACT</name>
<evidence type="ECO:0000313" key="2">
    <source>
        <dbReference type="Proteomes" id="UP000319557"/>
    </source>
</evidence>
<sequence>MVEKIPAFDRNGLLPMGDYDVSLFDLRGSVLCCGPDDRQAYPNWDSAWRVWLVEQLAIMAQQLWQVGVESIFVDGSFVEDKDHPNDIDGYFVCDRDEFVSGRLVAALNRLDPQKVWTWDHSLRRAYPGYPKKQLPMWHVYRVELYPHFSGLGSGIRDARGNELEFPAAFRQCRRDGKPKGIIRLLKATGS</sequence>
<evidence type="ECO:0000313" key="1">
    <source>
        <dbReference type="EMBL" id="QDS88266.1"/>
    </source>
</evidence>
<dbReference type="OrthoDB" id="572713at2"/>
<accession>A0A517M066</accession>
<dbReference type="Pfam" id="PF22014">
    <property type="entry name" value="DUF6932"/>
    <property type="match status" value="1"/>
</dbReference>
<reference evidence="1 2" key="1">
    <citation type="submission" date="2019-02" db="EMBL/GenBank/DDBJ databases">
        <title>Deep-cultivation of Planctomycetes and their phenomic and genomic characterization uncovers novel biology.</title>
        <authorList>
            <person name="Wiegand S."/>
            <person name="Jogler M."/>
            <person name="Boedeker C."/>
            <person name="Pinto D."/>
            <person name="Vollmers J."/>
            <person name="Rivas-Marin E."/>
            <person name="Kohn T."/>
            <person name="Peeters S.H."/>
            <person name="Heuer A."/>
            <person name="Rast P."/>
            <person name="Oberbeckmann S."/>
            <person name="Bunk B."/>
            <person name="Jeske O."/>
            <person name="Meyerdierks A."/>
            <person name="Storesund J.E."/>
            <person name="Kallscheuer N."/>
            <person name="Luecker S."/>
            <person name="Lage O.M."/>
            <person name="Pohl T."/>
            <person name="Merkel B.J."/>
            <person name="Hornburger P."/>
            <person name="Mueller R.-W."/>
            <person name="Bruemmer F."/>
            <person name="Labrenz M."/>
            <person name="Spormann A.M."/>
            <person name="Op den Camp H."/>
            <person name="Overmann J."/>
            <person name="Amann R."/>
            <person name="Jetten M.S.M."/>
            <person name="Mascher T."/>
            <person name="Medema M.H."/>
            <person name="Devos D.P."/>
            <person name="Kaster A.-K."/>
            <person name="Ovreas L."/>
            <person name="Rohde M."/>
            <person name="Galperin M.Y."/>
            <person name="Jogler C."/>
        </authorList>
    </citation>
    <scope>NUCLEOTIDE SEQUENCE [LARGE SCALE GENOMIC DNA]</scope>
    <source>
        <strain evidence="1 2">EC9</strain>
    </source>
</reference>
<protein>
    <submittedName>
        <fullName evidence="1">Uncharacterized protein</fullName>
    </submittedName>
</protein>
<keyword evidence="2" id="KW-1185">Reference proteome</keyword>